<keyword evidence="6" id="KW-1185">Reference proteome</keyword>
<evidence type="ECO:0000256" key="2">
    <source>
        <dbReference type="ARBA" id="ARBA00022723"/>
    </source>
</evidence>
<feature type="binding site" evidence="4">
    <location>
        <position position="95"/>
    </location>
    <ligand>
        <name>a divalent metal cation</name>
        <dbReference type="ChEBI" id="CHEBI:60240"/>
        <label>1</label>
    </ligand>
</feature>
<feature type="binding site" evidence="4">
    <location>
        <position position="159"/>
    </location>
    <ligand>
        <name>a divalent metal cation</name>
        <dbReference type="ChEBI" id="CHEBI:60240"/>
        <label>2</label>
    </ligand>
</feature>
<dbReference type="PIRSF" id="PIRSF005902">
    <property type="entry name" value="DNase_TatD"/>
    <property type="match status" value="1"/>
</dbReference>
<dbReference type="InterPro" id="IPR001130">
    <property type="entry name" value="TatD-like"/>
</dbReference>
<evidence type="ECO:0000313" key="5">
    <source>
        <dbReference type="EMBL" id="PXZ00828.1"/>
    </source>
</evidence>
<dbReference type="SUPFAM" id="SSF51556">
    <property type="entry name" value="Metallo-dependent hydrolases"/>
    <property type="match status" value="1"/>
</dbReference>
<sequence length="263" mass="29868">MHLVDSHCHLDFFDDDEKKAIIDRATHASLGEVVTIGTRLSNARQQIRITDYTTDHLSVWCTIGTHPEYVMDEPLCSVDRIVELTNHPKVIGIGETGLDYFYGKQEAFERQKESFENHIRASQQTGLPVCIHARDADDDIAKILKRETEKGGGFPFLIHCFTSSMKLAETVLDLGGYISISGIITFKKAQDLRDIVLHLPQDKILVETDSPYLAPVPFRGKQNEPAYVYQTAEFMAKLLAVDFETFKKQTTDNFHRLFKKASF</sequence>
<proteinExistence type="inferred from homology"/>
<reference evidence="5 6" key="1">
    <citation type="submission" date="2018-05" db="EMBL/GenBank/DDBJ databases">
        <title>Reference genomes for bee gut microbiota database.</title>
        <authorList>
            <person name="Ellegaard K.M."/>
        </authorList>
    </citation>
    <scope>NUCLEOTIDE SEQUENCE [LARGE SCALE GENOMIC DNA]</scope>
    <source>
        <strain evidence="5 6">ESL0284</strain>
    </source>
</reference>
<feature type="binding site" evidence="4">
    <location>
        <position position="9"/>
    </location>
    <ligand>
        <name>a divalent metal cation</name>
        <dbReference type="ChEBI" id="CHEBI:60240"/>
        <label>1</label>
    </ligand>
</feature>
<keyword evidence="3" id="KW-0378">Hydrolase</keyword>
<evidence type="ECO:0000256" key="3">
    <source>
        <dbReference type="ARBA" id="ARBA00022801"/>
    </source>
</evidence>
<dbReference type="CDD" id="cd01310">
    <property type="entry name" value="TatD_DNAse"/>
    <property type="match status" value="1"/>
</dbReference>
<gene>
    <name evidence="5" type="ORF">DK869_05425</name>
</gene>
<comment type="caution">
    <text evidence="5">The sequence shown here is derived from an EMBL/GenBank/DDBJ whole genome shotgun (WGS) entry which is preliminary data.</text>
</comment>
<dbReference type="NCBIfam" id="TIGR00010">
    <property type="entry name" value="YchF/TatD family DNA exonuclease"/>
    <property type="match status" value="1"/>
</dbReference>
<dbReference type="Proteomes" id="UP000247565">
    <property type="component" value="Unassembled WGS sequence"/>
</dbReference>
<protein>
    <submittedName>
        <fullName evidence="5">LuxR family transcriptional regulator</fullName>
    </submittedName>
</protein>
<evidence type="ECO:0000256" key="4">
    <source>
        <dbReference type="PIRSR" id="PIRSR005902-1"/>
    </source>
</evidence>
<dbReference type="PROSITE" id="PS01137">
    <property type="entry name" value="TATD_1"/>
    <property type="match status" value="1"/>
</dbReference>
<dbReference type="GO" id="GO:0004536">
    <property type="term" value="F:DNA nuclease activity"/>
    <property type="evidence" value="ECO:0007669"/>
    <property type="project" value="InterPro"/>
</dbReference>
<feature type="binding site" evidence="4">
    <location>
        <position position="132"/>
    </location>
    <ligand>
        <name>a divalent metal cation</name>
        <dbReference type="ChEBI" id="CHEBI:60240"/>
        <label>2</label>
    </ligand>
</feature>
<keyword evidence="2 4" id="KW-0479">Metal-binding</keyword>
<dbReference type="GO" id="GO:0046872">
    <property type="term" value="F:metal ion binding"/>
    <property type="evidence" value="ECO:0007669"/>
    <property type="project" value="UniProtKB-KW"/>
</dbReference>
<dbReference type="EMBL" id="QGLT01000002">
    <property type="protein sequence ID" value="PXZ00828.1"/>
    <property type="molecule type" value="Genomic_DNA"/>
</dbReference>
<dbReference type="Gene3D" id="3.20.20.140">
    <property type="entry name" value="Metal-dependent hydrolases"/>
    <property type="match status" value="1"/>
</dbReference>
<dbReference type="FunFam" id="3.20.20.140:FF:000005">
    <property type="entry name" value="TatD family hydrolase"/>
    <property type="match status" value="1"/>
</dbReference>
<feature type="binding site" evidence="4">
    <location>
        <position position="209"/>
    </location>
    <ligand>
        <name>a divalent metal cation</name>
        <dbReference type="ChEBI" id="CHEBI:60240"/>
        <label>1</label>
    </ligand>
</feature>
<dbReference type="OrthoDB" id="9810005at2"/>
<organism evidence="5 6">
    <name type="scientific">Commensalibacter melissae</name>
    <dbReference type="NCBI Taxonomy" id="2070537"/>
    <lineage>
        <taxon>Bacteria</taxon>
        <taxon>Pseudomonadati</taxon>
        <taxon>Pseudomonadota</taxon>
        <taxon>Alphaproteobacteria</taxon>
        <taxon>Acetobacterales</taxon>
        <taxon>Acetobacteraceae</taxon>
    </lineage>
</organism>
<dbReference type="InterPro" id="IPR032466">
    <property type="entry name" value="Metal_Hydrolase"/>
</dbReference>
<evidence type="ECO:0000256" key="1">
    <source>
        <dbReference type="ARBA" id="ARBA00009275"/>
    </source>
</evidence>
<dbReference type="PROSITE" id="PS01090">
    <property type="entry name" value="TATD_2"/>
    <property type="match status" value="1"/>
</dbReference>
<accession>A0A318MXI1</accession>
<comment type="similarity">
    <text evidence="1">Belongs to the metallo-dependent hydrolases superfamily. TatD-type hydrolase family.</text>
</comment>
<name>A0A318MXI1_9PROT</name>
<dbReference type="GO" id="GO:0016788">
    <property type="term" value="F:hydrolase activity, acting on ester bonds"/>
    <property type="evidence" value="ECO:0007669"/>
    <property type="project" value="InterPro"/>
</dbReference>
<dbReference type="PANTHER" id="PTHR46124:SF2">
    <property type="entry name" value="D-AMINOACYL-TRNA DEACYLASE"/>
    <property type="match status" value="1"/>
</dbReference>
<dbReference type="Pfam" id="PF01026">
    <property type="entry name" value="TatD_DNase"/>
    <property type="match status" value="1"/>
</dbReference>
<feature type="binding site" evidence="4">
    <location>
        <position position="7"/>
    </location>
    <ligand>
        <name>a divalent metal cation</name>
        <dbReference type="ChEBI" id="CHEBI:60240"/>
        <label>1</label>
    </ligand>
</feature>
<evidence type="ECO:0000313" key="6">
    <source>
        <dbReference type="Proteomes" id="UP000247565"/>
    </source>
</evidence>
<dbReference type="InterPro" id="IPR018228">
    <property type="entry name" value="DNase_TatD-rel_CS"/>
</dbReference>
<dbReference type="PANTHER" id="PTHR46124">
    <property type="entry name" value="D-AMINOACYL-TRNA DEACYLASE"/>
    <property type="match status" value="1"/>
</dbReference>
<dbReference type="InterPro" id="IPR015991">
    <property type="entry name" value="TatD/YcfH-like"/>
</dbReference>
<dbReference type="GO" id="GO:0005829">
    <property type="term" value="C:cytosol"/>
    <property type="evidence" value="ECO:0007669"/>
    <property type="project" value="TreeGrafter"/>
</dbReference>
<dbReference type="RefSeq" id="WP_110438968.1">
    <property type="nucleotide sequence ID" value="NZ_CP046393.1"/>
</dbReference>
<dbReference type="AlphaFoldDB" id="A0A318MXI1"/>